<dbReference type="Proteomes" id="UP000192761">
    <property type="component" value="Unassembled WGS sequence"/>
</dbReference>
<name>A0A1W1XWB1_9NEIS</name>
<dbReference type="RefSeq" id="WP_084091631.1">
    <property type="nucleotide sequence ID" value="NZ_FWXD01000019.1"/>
</dbReference>
<evidence type="ECO:0000313" key="2">
    <source>
        <dbReference type="EMBL" id="SMC27831.1"/>
    </source>
</evidence>
<protein>
    <recommendedName>
        <fullName evidence="4">Transmembrane protein</fullName>
    </recommendedName>
</protein>
<feature type="transmembrane region" description="Helical" evidence="1">
    <location>
        <begin position="157"/>
        <end position="181"/>
    </location>
</feature>
<feature type="transmembrane region" description="Helical" evidence="1">
    <location>
        <begin position="105"/>
        <end position="121"/>
    </location>
</feature>
<keyword evidence="1" id="KW-0812">Transmembrane</keyword>
<keyword evidence="3" id="KW-1185">Reference proteome</keyword>
<keyword evidence="1" id="KW-1133">Transmembrane helix</keyword>
<gene>
    <name evidence="2" type="ORF">SAMN02745857_02987</name>
</gene>
<evidence type="ECO:0008006" key="4">
    <source>
        <dbReference type="Google" id="ProtNLM"/>
    </source>
</evidence>
<proteinExistence type="predicted"/>
<keyword evidence="1" id="KW-0472">Membrane</keyword>
<evidence type="ECO:0000313" key="3">
    <source>
        <dbReference type="Proteomes" id="UP000192761"/>
    </source>
</evidence>
<reference evidence="2" key="1">
    <citation type="submission" date="2017-04" db="EMBL/GenBank/DDBJ databases">
        <authorList>
            <person name="Afonso C.L."/>
            <person name="Miller P.J."/>
            <person name="Scott M.A."/>
            <person name="Spackman E."/>
            <person name="Goraichik I."/>
            <person name="Dimitrov K.M."/>
            <person name="Suarez D.L."/>
            <person name="Swayne D.E."/>
        </authorList>
    </citation>
    <scope>NUCLEOTIDE SEQUENCE [LARGE SCALE GENOMIC DNA]</scope>
    <source>
        <strain evidence="2">DSM 23236</strain>
    </source>
</reference>
<organism evidence="2 3">
    <name type="scientific">Andreprevotia lacus DSM 23236</name>
    <dbReference type="NCBI Taxonomy" id="1121001"/>
    <lineage>
        <taxon>Bacteria</taxon>
        <taxon>Pseudomonadati</taxon>
        <taxon>Pseudomonadota</taxon>
        <taxon>Betaproteobacteria</taxon>
        <taxon>Neisseriales</taxon>
        <taxon>Chitinibacteraceae</taxon>
        <taxon>Andreprevotia</taxon>
    </lineage>
</organism>
<dbReference type="AlphaFoldDB" id="A0A1W1XWB1"/>
<dbReference type="STRING" id="1121001.SAMN02745857_02987"/>
<accession>A0A1W1XWB1</accession>
<evidence type="ECO:0000256" key="1">
    <source>
        <dbReference type="SAM" id="Phobius"/>
    </source>
</evidence>
<feature type="transmembrane region" description="Helical" evidence="1">
    <location>
        <begin position="133"/>
        <end position="151"/>
    </location>
</feature>
<sequence length="198" mass="21582">MPKPSPERLQRLRQLAALLLALCFFLPLSHCSVSKKEKPINVNASAPAVAAMDARAASAMLAAPVSAIADAPSPWRPGEFVTGLFESDQDDLIIARAVSGSMDDWVYVLCFGGLAVFALWRQPRSRRWQVVRLLVEGAAGAGASYLVWFWATLGIMRWGGLLAVLACTGYLLLTAWLLVLLGRAMWQARRADQQAWSG</sequence>
<dbReference type="EMBL" id="FWXD01000019">
    <property type="protein sequence ID" value="SMC27831.1"/>
    <property type="molecule type" value="Genomic_DNA"/>
</dbReference>